<accession>A0A4R5P5M5</accession>
<organism evidence="1 2">
    <name type="scientific">Mycobacteroides franklinii</name>
    <dbReference type="NCBI Taxonomy" id="948102"/>
    <lineage>
        <taxon>Bacteria</taxon>
        <taxon>Bacillati</taxon>
        <taxon>Actinomycetota</taxon>
        <taxon>Actinomycetes</taxon>
        <taxon>Mycobacteriales</taxon>
        <taxon>Mycobacteriaceae</taxon>
        <taxon>Mycobacteroides</taxon>
    </lineage>
</organism>
<gene>
    <name evidence="1" type="ORF">EJ571_24795</name>
</gene>
<evidence type="ECO:0000313" key="2">
    <source>
        <dbReference type="Proteomes" id="UP000295627"/>
    </source>
</evidence>
<evidence type="ECO:0000313" key="1">
    <source>
        <dbReference type="EMBL" id="TDH17951.1"/>
    </source>
</evidence>
<dbReference type="EMBL" id="RXLR01000024">
    <property type="protein sequence ID" value="TDH17951.1"/>
    <property type="molecule type" value="Genomic_DNA"/>
</dbReference>
<name>A0A4R5P5M5_9MYCO</name>
<protein>
    <submittedName>
        <fullName evidence="1">Uncharacterized protein</fullName>
    </submittedName>
</protein>
<dbReference type="AlphaFoldDB" id="A0A4R5P5M5"/>
<sequence length="138" mass="14837">MVDDKDSDAVAVPEKMREVLADCSIDAAYEGAAFALPRDEVPEMITWQSLAHVLSESRQLDDGFVRRVLSPVQSVTPLELNAAAYNTLPGVFSMLAGVEASGTTISELRQLLNDNPQIDTWEALRAHLAAPGTIDGLG</sequence>
<dbReference type="Proteomes" id="UP000295627">
    <property type="component" value="Unassembled WGS sequence"/>
</dbReference>
<dbReference type="RefSeq" id="WP_078335901.1">
    <property type="nucleotide sequence ID" value="NZ_MAFQ01000014.1"/>
</dbReference>
<reference evidence="1 2" key="1">
    <citation type="journal article" date="2019" name="Sci. Rep.">
        <title>Extended insight into the Mycobacterium chelonae-abscessus complex through whole genome sequencing of Mycobacterium salmoniphilum outbreak and Mycobacterium salmoniphilum-like strains.</title>
        <authorList>
            <person name="Behra P.R.K."/>
            <person name="Das S."/>
            <person name="Pettersson B.M.F."/>
            <person name="Shirreff L."/>
            <person name="DuCote T."/>
            <person name="Jacobsson K.G."/>
            <person name="Ennis D.G."/>
            <person name="Kirsebom L.A."/>
        </authorList>
    </citation>
    <scope>NUCLEOTIDE SEQUENCE [LARGE SCALE GENOMIC DNA]</scope>
    <source>
        <strain evidence="1 2">DSM 45524</strain>
    </source>
</reference>
<proteinExistence type="predicted"/>
<comment type="caution">
    <text evidence="1">The sequence shown here is derived from an EMBL/GenBank/DDBJ whole genome shotgun (WGS) entry which is preliminary data.</text>
</comment>